<organism evidence="1 2">
    <name type="scientific">Aphis gossypii</name>
    <name type="common">Cotton aphid</name>
    <dbReference type="NCBI Taxonomy" id="80765"/>
    <lineage>
        <taxon>Eukaryota</taxon>
        <taxon>Metazoa</taxon>
        <taxon>Ecdysozoa</taxon>
        <taxon>Arthropoda</taxon>
        <taxon>Hexapoda</taxon>
        <taxon>Insecta</taxon>
        <taxon>Pterygota</taxon>
        <taxon>Neoptera</taxon>
        <taxon>Paraneoptera</taxon>
        <taxon>Hemiptera</taxon>
        <taxon>Sternorrhyncha</taxon>
        <taxon>Aphidomorpha</taxon>
        <taxon>Aphidoidea</taxon>
        <taxon>Aphididae</taxon>
        <taxon>Aphidini</taxon>
        <taxon>Aphis</taxon>
        <taxon>Aphis</taxon>
    </lineage>
</organism>
<sequence length="147" mass="16432">MKIKLVDLGRKSDGIIMVKLVGEDRNEVMQGIPGIEGDVINDDTLVVRGFERVHGGHGFGKRNEAGEKFLDFGAANALTIINTYFRKRGEKVKVAAKVMEKIKAVVLDGVPIGMWKILGDVSIVWLKDLLNKMLIQKIGERILLYHY</sequence>
<dbReference type="AlphaFoldDB" id="A0A9P0IZV2"/>
<reference evidence="1" key="1">
    <citation type="submission" date="2022-02" db="EMBL/GenBank/DDBJ databases">
        <authorList>
            <person name="King R."/>
        </authorList>
    </citation>
    <scope>NUCLEOTIDE SEQUENCE</scope>
</reference>
<reference evidence="1" key="2">
    <citation type="submission" date="2022-10" db="EMBL/GenBank/DDBJ databases">
        <authorList>
            <consortium name="ENA_rothamsted_submissions"/>
            <consortium name="culmorum"/>
            <person name="King R."/>
        </authorList>
    </citation>
    <scope>NUCLEOTIDE SEQUENCE</scope>
</reference>
<proteinExistence type="predicted"/>
<dbReference type="Proteomes" id="UP001154329">
    <property type="component" value="Chromosome 2"/>
</dbReference>
<gene>
    <name evidence="1" type="ORF">APHIGO_LOCUS4811</name>
</gene>
<evidence type="ECO:0000313" key="2">
    <source>
        <dbReference type="Proteomes" id="UP001154329"/>
    </source>
</evidence>
<dbReference type="EMBL" id="OU899035">
    <property type="protein sequence ID" value="CAH1722513.1"/>
    <property type="molecule type" value="Genomic_DNA"/>
</dbReference>
<keyword evidence="2" id="KW-1185">Reference proteome</keyword>
<name>A0A9P0IZV2_APHGO</name>
<dbReference type="InterPro" id="IPR027124">
    <property type="entry name" value="Swc5/CFDP1/2"/>
</dbReference>
<dbReference type="PANTHER" id="PTHR23227:SF67">
    <property type="entry name" value="CRANIOFACIAL DEVELOPMENT PROTEIN 2-LIKE"/>
    <property type="match status" value="1"/>
</dbReference>
<dbReference type="PANTHER" id="PTHR23227">
    <property type="entry name" value="BUCENTAUR RELATED"/>
    <property type="match status" value="1"/>
</dbReference>
<evidence type="ECO:0000313" key="1">
    <source>
        <dbReference type="EMBL" id="CAH1722513.1"/>
    </source>
</evidence>
<accession>A0A9P0IZV2</accession>
<protein>
    <submittedName>
        <fullName evidence="1">Uncharacterized protein</fullName>
    </submittedName>
</protein>